<dbReference type="Proteomes" id="UP000000582">
    <property type="component" value="Chromosome"/>
</dbReference>
<dbReference type="AlphaFoldDB" id="Q8NPJ4"/>
<gene>
    <name evidence="1" type="ordered locus">Cgl1818</name>
</gene>
<dbReference type="BioCyc" id="CORYNE:G18NG-11410-MONOMER"/>
<evidence type="ECO:0000313" key="1">
    <source>
        <dbReference type="EMBL" id="BAB99211.1"/>
    </source>
</evidence>
<proteinExistence type="predicted"/>
<accession>Q6M4G2</accession>
<accession>Q8NPJ4</accession>
<protein>
    <submittedName>
        <fullName evidence="1">Uncharacterized protein</fullName>
    </submittedName>
</protein>
<reference evidence="2" key="1">
    <citation type="journal article" date="2003" name="Appl. Microbiol. Biotechnol.">
        <title>The Corynebacterium glutamicum genome: features and impacts on biotechnological processes.</title>
        <authorList>
            <person name="Ikeda M."/>
            <person name="Nakagawa S."/>
        </authorList>
    </citation>
    <scope>NUCLEOTIDE SEQUENCE [LARGE SCALE GENOMIC DNA]</scope>
    <source>
        <strain evidence="2">ATCC 13032 / DSM 20300 / BCRC 11384 / JCM 1318 / LMG 3730 / NCIMB 10025</strain>
    </source>
</reference>
<keyword evidence="2" id="KW-1185">Reference proteome</keyword>
<dbReference type="STRING" id="196627.cg2038"/>
<sequence length="67" mass="7562">MSMKSRRIMALRLTYQGDFIGLVVAEAEKPELLSMTFFDEIKSASWFDSVAKLMLSVRGSFVTHISS</sequence>
<organism evidence="1 2">
    <name type="scientific">Corynebacterium glutamicum (strain ATCC 13032 / DSM 20300 / JCM 1318 / BCRC 11384 / CCUG 27702 / LMG 3730 / NBRC 12168 / NCIMB 10025 / NRRL B-2784 / 534)</name>
    <dbReference type="NCBI Taxonomy" id="196627"/>
    <lineage>
        <taxon>Bacteria</taxon>
        <taxon>Bacillati</taxon>
        <taxon>Actinomycetota</taxon>
        <taxon>Actinomycetes</taxon>
        <taxon>Mycobacteriales</taxon>
        <taxon>Corynebacteriaceae</taxon>
        <taxon>Corynebacterium</taxon>
    </lineage>
</organism>
<evidence type="ECO:0000313" key="2">
    <source>
        <dbReference type="Proteomes" id="UP000000582"/>
    </source>
</evidence>
<name>Q8NPJ4_CORGL</name>
<dbReference type="HOGENOM" id="CLU_2805154_0_0_11"/>
<dbReference type="KEGG" id="cgb:cg2038"/>
<dbReference type="KEGG" id="cgl:Cgl1818"/>
<dbReference type="EMBL" id="BA000036">
    <property type="protein sequence ID" value="BAB99211.1"/>
    <property type="molecule type" value="Genomic_DNA"/>
</dbReference>